<dbReference type="InterPro" id="IPR036259">
    <property type="entry name" value="MFS_trans_sf"/>
</dbReference>
<dbReference type="Proteomes" id="UP001057375">
    <property type="component" value="Unassembled WGS sequence"/>
</dbReference>
<gene>
    <name evidence="8" type="ORF">ADUPG1_007703</name>
</gene>
<feature type="transmembrane region" description="Helical" evidence="6">
    <location>
        <begin position="110"/>
        <end position="131"/>
    </location>
</feature>
<comment type="subcellular location">
    <subcellularLocation>
        <location evidence="1">Endomembrane system</location>
        <topology evidence="1">Multi-pass membrane protein</topology>
    </subcellularLocation>
</comment>
<feature type="domain" description="Major facilitator superfamily (MFS) profile" evidence="7">
    <location>
        <begin position="38"/>
        <end position="459"/>
    </location>
</feature>
<dbReference type="PROSITE" id="PS50850">
    <property type="entry name" value="MFS"/>
    <property type="match status" value="1"/>
</dbReference>
<evidence type="ECO:0000256" key="3">
    <source>
        <dbReference type="ARBA" id="ARBA00022692"/>
    </source>
</evidence>
<accession>A0ABQ5KSF8</accession>
<keyword evidence="5 6" id="KW-0472">Membrane</keyword>
<feature type="transmembrane region" description="Helical" evidence="6">
    <location>
        <begin position="143"/>
        <end position="160"/>
    </location>
</feature>
<organism evidence="8 9">
    <name type="scientific">Aduncisulcus paluster</name>
    <dbReference type="NCBI Taxonomy" id="2918883"/>
    <lineage>
        <taxon>Eukaryota</taxon>
        <taxon>Metamonada</taxon>
        <taxon>Carpediemonas-like organisms</taxon>
        <taxon>Aduncisulcus</taxon>
    </lineage>
</organism>
<evidence type="ECO:0000256" key="4">
    <source>
        <dbReference type="ARBA" id="ARBA00022989"/>
    </source>
</evidence>
<evidence type="ECO:0000256" key="1">
    <source>
        <dbReference type="ARBA" id="ARBA00004127"/>
    </source>
</evidence>
<dbReference type="PANTHER" id="PTHR43826:SF3">
    <property type="entry name" value="GLUCOSE-6-PHOSPHATE EXCHANGER SLC37A4"/>
    <property type="match status" value="1"/>
</dbReference>
<feature type="transmembrane region" description="Helical" evidence="6">
    <location>
        <begin position="273"/>
        <end position="291"/>
    </location>
</feature>
<evidence type="ECO:0000256" key="6">
    <source>
        <dbReference type="SAM" id="Phobius"/>
    </source>
</evidence>
<feature type="transmembrane region" description="Helical" evidence="6">
    <location>
        <begin position="46"/>
        <end position="63"/>
    </location>
</feature>
<dbReference type="InterPro" id="IPR000849">
    <property type="entry name" value="Sugar_P_transporter"/>
</dbReference>
<feature type="transmembrane region" description="Helical" evidence="6">
    <location>
        <begin position="83"/>
        <end position="103"/>
    </location>
</feature>
<comment type="caution">
    <text evidence="8">The sequence shown here is derived from an EMBL/GenBank/DDBJ whole genome shotgun (WGS) entry which is preliminary data.</text>
</comment>
<evidence type="ECO:0000256" key="5">
    <source>
        <dbReference type="ARBA" id="ARBA00023136"/>
    </source>
</evidence>
<dbReference type="InterPro" id="IPR020846">
    <property type="entry name" value="MFS_dom"/>
</dbReference>
<evidence type="ECO:0000259" key="7">
    <source>
        <dbReference type="PROSITE" id="PS50850"/>
    </source>
</evidence>
<evidence type="ECO:0000313" key="8">
    <source>
        <dbReference type="EMBL" id="GKT34334.1"/>
    </source>
</evidence>
<proteinExistence type="inferred from homology"/>
<dbReference type="SUPFAM" id="SSF103473">
    <property type="entry name" value="MFS general substrate transporter"/>
    <property type="match status" value="1"/>
</dbReference>
<dbReference type="EMBL" id="BQXS01010796">
    <property type="protein sequence ID" value="GKT34334.1"/>
    <property type="molecule type" value="Genomic_DNA"/>
</dbReference>
<feature type="transmembrane region" description="Helical" evidence="6">
    <location>
        <begin position="432"/>
        <end position="454"/>
    </location>
</feature>
<dbReference type="InterPro" id="IPR051337">
    <property type="entry name" value="OPA_Antiporter"/>
</dbReference>
<dbReference type="PIRSF" id="PIRSF002808">
    <property type="entry name" value="Hexose_phosphate_transp"/>
    <property type="match status" value="1"/>
</dbReference>
<feature type="transmembrane region" description="Helical" evidence="6">
    <location>
        <begin position="180"/>
        <end position="199"/>
    </location>
</feature>
<name>A0ABQ5KSF8_9EUKA</name>
<feature type="transmembrane region" description="Helical" evidence="6">
    <location>
        <begin position="6"/>
        <end position="25"/>
    </location>
</feature>
<keyword evidence="9" id="KW-1185">Reference proteome</keyword>
<dbReference type="Gene3D" id="1.20.1250.20">
    <property type="entry name" value="MFS general substrate transporter like domains"/>
    <property type="match status" value="2"/>
</dbReference>
<keyword evidence="3 6" id="KW-0812">Transmembrane</keyword>
<dbReference type="Pfam" id="PF07690">
    <property type="entry name" value="MFS_1"/>
    <property type="match status" value="1"/>
</dbReference>
<comment type="similarity">
    <text evidence="2">Belongs to the major facilitator superfamily. Organophosphate:Pi antiporter (OPA) (TC 2.A.1.4) family.</text>
</comment>
<feature type="transmembrane region" description="Helical" evidence="6">
    <location>
        <begin position="311"/>
        <end position="332"/>
    </location>
</feature>
<evidence type="ECO:0000313" key="9">
    <source>
        <dbReference type="Proteomes" id="UP001057375"/>
    </source>
</evidence>
<reference evidence="8" key="1">
    <citation type="submission" date="2022-03" db="EMBL/GenBank/DDBJ databases">
        <title>Draft genome sequence of Aduncisulcus paluster, a free-living microaerophilic Fornicata.</title>
        <authorList>
            <person name="Yuyama I."/>
            <person name="Kume K."/>
            <person name="Tamura T."/>
            <person name="Inagaki Y."/>
            <person name="Hashimoto T."/>
        </authorList>
    </citation>
    <scope>NUCLEOTIDE SEQUENCE</scope>
    <source>
        <strain evidence="8">NY0171</strain>
    </source>
</reference>
<feature type="transmembrane region" description="Helical" evidence="6">
    <location>
        <begin position="344"/>
        <end position="363"/>
    </location>
</feature>
<protein>
    <submittedName>
        <fullName evidence="8">Multi-domain containing protein</fullName>
    </submittedName>
</protein>
<keyword evidence="4 6" id="KW-1133">Transmembrane helix</keyword>
<evidence type="ECO:0000256" key="2">
    <source>
        <dbReference type="ARBA" id="ARBA00009598"/>
    </source>
</evidence>
<sequence>MDSSGIAQIITWTLTIAIVTGAIIADVLRNPMGHPKPFTKYRTLNWCLIGFSYALSYMGRYNINVLSGYSNLEQDFGVHDLGVVITVGFWSYAVFVVFNGFIVDRIGAKYGIMLGTSGSGLMNIVMGIYIYGAQKTNFTGTKFVVVLSILYAINNFFQTFSTSSICKAGVNWYHISERGFFSGIFGVVISFGFFLSFQVNGLILDVLPTPFLFYIPAITLFIMFFLDWMVTSAIPEHKFTADELFTLRGDDPQIRDARPPFREVIKPILSQKIFYFLGACEILIGWFRDGILSWYPSYFNSLGDDTNSIPYILAANGVTIGGMFGSLLAGVISDLFCNAQRQPVALFNTCGVFVMQFIFVFVYQNDYAGAVMIGLISIFFSGVHGIITSTCAMDFAGHGATGTASGLLDGIQKVGSGLTGAPMGAIIDKWGYQAWIISMMPASGLCAILFSIILKVRSAEHMAMDKQADKQGLLVSNGPADIMEEDGVLDVLDAEDILE</sequence>
<feature type="transmembrane region" description="Helical" evidence="6">
    <location>
        <begin position="211"/>
        <end position="230"/>
    </location>
</feature>
<dbReference type="InterPro" id="IPR011701">
    <property type="entry name" value="MFS"/>
</dbReference>
<dbReference type="PANTHER" id="PTHR43826">
    <property type="entry name" value="GLUCOSE-6-PHOSPHATE EXCHANGER SLC37A4"/>
    <property type="match status" value="1"/>
</dbReference>